<organism evidence="1 2">
    <name type="scientific">Austropuccinia psidii MF-1</name>
    <dbReference type="NCBI Taxonomy" id="1389203"/>
    <lineage>
        <taxon>Eukaryota</taxon>
        <taxon>Fungi</taxon>
        <taxon>Dikarya</taxon>
        <taxon>Basidiomycota</taxon>
        <taxon>Pucciniomycotina</taxon>
        <taxon>Pucciniomycetes</taxon>
        <taxon>Pucciniales</taxon>
        <taxon>Sphaerophragmiaceae</taxon>
        <taxon>Austropuccinia</taxon>
    </lineage>
</organism>
<keyword evidence="2" id="KW-1185">Reference proteome</keyword>
<protein>
    <recommendedName>
        <fullName evidence="3">Reverse transcriptase Ty1/copia-type domain-containing protein</fullName>
    </recommendedName>
</protein>
<accession>A0A9Q3K8A7</accession>
<dbReference type="OrthoDB" id="2518395at2759"/>
<name>A0A9Q3K8A7_9BASI</name>
<dbReference type="AlphaFoldDB" id="A0A9Q3K8A7"/>
<sequence length="129" mass="15202">MFPDYQHFPIVTSKSKADVSFILNILRLGEVPTDEIFQEQEKAIRSLPTHHDMVIPRTINQAFKLPFAAKWREAVEVELGEFDQQKVWEPVVPRPDMHVLSAKWVFNVKWKACGEIEWFKARYVAREFT</sequence>
<evidence type="ECO:0000313" key="2">
    <source>
        <dbReference type="Proteomes" id="UP000765509"/>
    </source>
</evidence>
<evidence type="ECO:0008006" key="3">
    <source>
        <dbReference type="Google" id="ProtNLM"/>
    </source>
</evidence>
<reference evidence="1" key="1">
    <citation type="submission" date="2021-03" db="EMBL/GenBank/DDBJ databases">
        <title>Draft genome sequence of rust myrtle Austropuccinia psidii MF-1, a brazilian biotype.</title>
        <authorList>
            <person name="Quecine M.C."/>
            <person name="Pachon D.M.R."/>
            <person name="Bonatelli M.L."/>
            <person name="Correr F.H."/>
            <person name="Franceschini L.M."/>
            <person name="Leite T.F."/>
            <person name="Margarido G.R.A."/>
            <person name="Almeida C.A."/>
            <person name="Ferrarezi J.A."/>
            <person name="Labate C.A."/>
        </authorList>
    </citation>
    <scope>NUCLEOTIDE SEQUENCE</scope>
    <source>
        <strain evidence="1">MF-1</strain>
    </source>
</reference>
<dbReference type="EMBL" id="AVOT02095582">
    <property type="protein sequence ID" value="MBW0575102.1"/>
    <property type="molecule type" value="Genomic_DNA"/>
</dbReference>
<dbReference type="Proteomes" id="UP000765509">
    <property type="component" value="Unassembled WGS sequence"/>
</dbReference>
<evidence type="ECO:0000313" key="1">
    <source>
        <dbReference type="EMBL" id="MBW0575102.1"/>
    </source>
</evidence>
<gene>
    <name evidence="1" type="ORF">O181_114817</name>
</gene>
<comment type="caution">
    <text evidence="1">The sequence shown here is derived from an EMBL/GenBank/DDBJ whole genome shotgun (WGS) entry which is preliminary data.</text>
</comment>
<proteinExistence type="predicted"/>